<evidence type="ECO:0000256" key="11">
    <source>
        <dbReference type="ARBA" id="ARBA00044991"/>
    </source>
</evidence>
<dbReference type="EC" id="5.4.2.6" evidence="10"/>
<dbReference type="GO" id="GO:0005975">
    <property type="term" value="P:carbohydrate metabolic process"/>
    <property type="evidence" value="ECO:0007669"/>
    <property type="project" value="InterPro"/>
</dbReference>
<dbReference type="InterPro" id="IPR023198">
    <property type="entry name" value="PGP-like_dom2"/>
</dbReference>
<accession>A0A140NJD7</accession>
<dbReference type="PATRIC" id="fig|1157951.4.peg.1127"/>
<feature type="binding site" evidence="13">
    <location>
        <begin position="115"/>
        <end position="119"/>
    </location>
    <ligand>
        <name>substrate</name>
    </ligand>
</feature>
<feature type="binding site" evidence="13">
    <location>
        <position position="24"/>
    </location>
    <ligand>
        <name>substrate</name>
    </ligand>
</feature>
<dbReference type="PANTHER" id="PTHR46193:SF18">
    <property type="entry name" value="HEXITOL PHOSPHATASE B"/>
    <property type="match status" value="1"/>
</dbReference>
<organism evidence="16 17">
    <name type="scientific">Providencia stuartii (strain MRSN 2154)</name>
    <dbReference type="NCBI Taxonomy" id="1157951"/>
    <lineage>
        <taxon>Bacteria</taxon>
        <taxon>Pseudomonadati</taxon>
        <taxon>Pseudomonadota</taxon>
        <taxon>Gammaproteobacteria</taxon>
        <taxon>Enterobacterales</taxon>
        <taxon>Morganellaceae</taxon>
        <taxon>Providencia</taxon>
    </lineage>
</organism>
<feature type="binding site" evidence="13">
    <location>
        <position position="77"/>
    </location>
    <ligand>
        <name>substrate</name>
    </ligand>
</feature>
<feature type="binding site" evidence="14">
    <location>
        <position position="8"/>
    </location>
    <ligand>
        <name>Mg(2+)</name>
        <dbReference type="ChEBI" id="CHEBI:18420"/>
    </ligand>
</feature>
<evidence type="ECO:0000256" key="12">
    <source>
        <dbReference type="PIRSR" id="PIRSR610972-1"/>
    </source>
</evidence>
<evidence type="ECO:0000256" key="15">
    <source>
        <dbReference type="PIRSR" id="PIRSR610972-4"/>
    </source>
</evidence>
<dbReference type="Gene3D" id="1.10.150.240">
    <property type="entry name" value="Putative phosphatase, domain 2"/>
    <property type="match status" value="1"/>
</dbReference>
<feature type="active site" description="Nucleophile" evidence="12">
    <location>
        <position position="8"/>
    </location>
</feature>
<dbReference type="CDD" id="cd02598">
    <property type="entry name" value="HAD_BPGM"/>
    <property type="match status" value="1"/>
</dbReference>
<evidence type="ECO:0000256" key="5">
    <source>
        <dbReference type="ARBA" id="ARBA00022723"/>
    </source>
</evidence>
<keyword evidence="5 14" id="KW-0479">Metal-binding</keyword>
<dbReference type="OrthoDB" id="9800058at2"/>
<dbReference type="SFLD" id="SFLDG01129">
    <property type="entry name" value="C1.5:_HAD__Beta-PGM__Phosphata"/>
    <property type="match status" value="1"/>
</dbReference>
<comment type="cofactor">
    <cofactor evidence="14">
        <name>Mg(2+)</name>
        <dbReference type="ChEBI" id="CHEBI:18420"/>
    </cofactor>
    <text evidence="14">Binds 2 magnesium ions per subunit.</text>
</comment>
<feature type="binding site" evidence="13">
    <location>
        <begin position="43"/>
        <end position="48"/>
    </location>
    <ligand>
        <name>substrate</name>
    </ligand>
</feature>
<feature type="binding site" evidence="14">
    <location>
        <position position="10"/>
    </location>
    <ligand>
        <name>Mg(2+)</name>
        <dbReference type="ChEBI" id="CHEBI:18420"/>
    </ligand>
</feature>
<evidence type="ECO:0000256" key="13">
    <source>
        <dbReference type="PIRSR" id="PIRSR610972-2"/>
    </source>
</evidence>
<dbReference type="AlphaFoldDB" id="A0A140NJD7"/>
<dbReference type="KEGG" id="psi:S70_05680"/>
<keyword evidence="6 14" id="KW-0460">Magnesium</keyword>
<dbReference type="Gene3D" id="3.40.50.1000">
    <property type="entry name" value="HAD superfamily/HAD-like"/>
    <property type="match status" value="1"/>
</dbReference>
<dbReference type="InterPro" id="IPR023214">
    <property type="entry name" value="HAD_sf"/>
</dbReference>
<dbReference type="PANTHER" id="PTHR46193">
    <property type="entry name" value="6-PHOSPHOGLUCONATE PHOSPHATASE"/>
    <property type="match status" value="1"/>
</dbReference>
<dbReference type="GO" id="GO:0008801">
    <property type="term" value="F:beta-phosphoglucomutase activity"/>
    <property type="evidence" value="ECO:0007669"/>
    <property type="project" value="UniProtKB-EC"/>
</dbReference>
<dbReference type="HOGENOM" id="CLU_045011_13_3_6"/>
<proteinExistence type="inferred from homology"/>
<feature type="site" description="Important for catalytic activity and assists the phosphoryl transfer reaction to Asp8 by balancing charge and orienting the reacting groups" evidence="15">
    <location>
        <position position="146"/>
    </location>
</feature>
<keyword evidence="4" id="KW-0597">Phosphoprotein</keyword>
<reference evidence="16 17" key="1">
    <citation type="journal article" date="2012" name="J. Bacteriol.">
        <title>Complete Genome Sequence of Providencia stuartii Clinical Isolate MRSN 2154.</title>
        <authorList>
            <person name="Clifford R.J."/>
            <person name="Hang J."/>
            <person name="Riley M.C."/>
            <person name="Onmus-Leone F."/>
            <person name="Kuschner R.A."/>
            <person name="Lesho E.P."/>
            <person name="Waterman P.E."/>
        </authorList>
    </citation>
    <scope>NUCLEOTIDE SEQUENCE [LARGE SCALE GENOMIC DNA]</scope>
    <source>
        <strain evidence="16 17">MRSN 2154</strain>
    </source>
</reference>
<keyword evidence="8" id="KW-0119">Carbohydrate metabolism</keyword>
<evidence type="ECO:0000313" key="17">
    <source>
        <dbReference type="Proteomes" id="UP000005012"/>
    </source>
</evidence>
<evidence type="ECO:0000256" key="8">
    <source>
        <dbReference type="ARBA" id="ARBA00023277"/>
    </source>
</evidence>
<evidence type="ECO:0000256" key="2">
    <source>
        <dbReference type="ARBA" id="ARBA00006171"/>
    </source>
</evidence>
<dbReference type="NCBIfam" id="TIGR02009">
    <property type="entry name" value="PGMB-YQAB-SF"/>
    <property type="match status" value="1"/>
</dbReference>
<name>A0A140NJD7_PROSM</name>
<dbReference type="GO" id="GO:0000287">
    <property type="term" value="F:magnesium ion binding"/>
    <property type="evidence" value="ECO:0007669"/>
    <property type="project" value="InterPro"/>
</dbReference>
<dbReference type="NCBIfam" id="TIGR01990">
    <property type="entry name" value="bPGM"/>
    <property type="match status" value="1"/>
</dbReference>
<feature type="site" description="Important for catalytic activity and assists the phosphoryl transfer reaction to Asp8 by balancing charge and orienting the reacting groups" evidence="15">
    <location>
        <position position="115"/>
    </location>
</feature>
<evidence type="ECO:0000256" key="9">
    <source>
        <dbReference type="ARBA" id="ARBA00044926"/>
    </source>
</evidence>
<feature type="binding site" evidence="13">
    <location>
        <position position="51"/>
    </location>
    <ligand>
        <name>substrate</name>
    </ligand>
</feature>
<dbReference type="GeneID" id="93518206"/>
<dbReference type="EMBL" id="CP003488">
    <property type="protein sequence ID" value="AFH93011.1"/>
    <property type="molecule type" value="Genomic_DNA"/>
</dbReference>
<feature type="active site" description="Proton donor/acceptor" evidence="12">
    <location>
        <position position="10"/>
    </location>
</feature>
<feature type="binding site" evidence="14">
    <location>
        <position position="170"/>
    </location>
    <ligand>
        <name>Mg(2+)</name>
        <dbReference type="ChEBI" id="CHEBI:18420"/>
    </ligand>
</feature>
<dbReference type="InterPro" id="IPR010976">
    <property type="entry name" value="B-phosphoglucomutase_hydrolase"/>
</dbReference>
<evidence type="ECO:0000256" key="3">
    <source>
        <dbReference type="ARBA" id="ARBA00022490"/>
    </source>
</evidence>
<keyword evidence="3" id="KW-0963">Cytoplasm</keyword>
<dbReference type="Proteomes" id="UP000005012">
    <property type="component" value="Chromosome"/>
</dbReference>
<dbReference type="InterPro" id="IPR006439">
    <property type="entry name" value="HAD-SF_hydro_IA"/>
</dbReference>
<dbReference type="SUPFAM" id="SSF56784">
    <property type="entry name" value="HAD-like"/>
    <property type="match status" value="1"/>
</dbReference>
<evidence type="ECO:0000256" key="4">
    <source>
        <dbReference type="ARBA" id="ARBA00022553"/>
    </source>
</evidence>
<dbReference type="Pfam" id="PF00702">
    <property type="entry name" value="Hydrolase"/>
    <property type="match status" value="1"/>
</dbReference>
<reference evidence="17" key="2">
    <citation type="submission" date="2012-04" db="EMBL/GenBank/DDBJ databases">
        <title>Complete genome sequence of Providencia stuartii clinical isolate MRSN 2154.</title>
        <authorList>
            <person name="Clifford R.J."/>
            <person name="Hang J."/>
            <person name="Riley M.C."/>
            <person name="Onmus-Leone F."/>
            <person name="Kuschner R.A."/>
            <person name="Lesho E.P."/>
            <person name="Waterman P.E."/>
        </authorList>
    </citation>
    <scope>NUCLEOTIDE SEQUENCE [LARGE SCALE GENOMIC DNA]</scope>
    <source>
        <strain evidence="17">MRSN 2154</strain>
    </source>
</reference>
<keyword evidence="7" id="KW-0413">Isomerase</keyword>
<sequence length="215" mass="24061">MVKGLIFDLDGVIVDTASYHYLAWKKLASEIGIEIDEQFNQSLKGISRVESLDKILRHGNKQNSFSIEEKNMLSERKNEYYLKLLDNISPKDILPGVLDLIKQANQYNIPCVIASASQNAPTILKKLAIEHYFQSIVDPKSLKQGKPDPEIFLKAAQLIDVPAQYCVGFEDSMAGIQALKKARIYAIGIIAEGPLPEADREVHSLTEIDIHTLIK</sequence>
<dbReference type="SFLD" id="SFLDS00003">
    <property type="entry name" value="Haloacid_Dehalogenase"/>
    <property type="match status" value="1"/>
</dbReference>
<dbReference type="SFLD" id="SFLDG01135">
    <property type="entry name" value="C1.5.6:_HAD__Beta-PGM__Phospha"/>
    <property type="match status" value="1"/>
</dbReference>
<evidence type="ECO:0000256" key="10">
    <source>
        <dbReference type="ARBA" id="ARBA00044968"/>
    </source>
</evidence>
<evidence type="ECO:0000256" key="6">
    <source>
        <dbReference type="ARBA" id="ARBA00022842"/>
    </source>
</evidence>
<feature type="binding site" evidence="13">
    <location>
        <position position="146"/>
    </location>
    <ligand>
        <name>substrate</name>
    </ligand>
</feature>
<dbReference type="InterPro" id="IPR010972">
    <property type="entry name" value="Beta-PGM"/>
</dbReference>
<protein>
    <recommendedName>
        <fullName evidence="11">Beta-phosphoglucomutase</fullName>
        <ecNumber evidence="10">5.4.2.6</ecNumber>
    </recommendedName>
</protein>
<dbReference type="InterPro" id="IPR051600">
    <property type="entry name" value="Beta-PGM-like"/>
</dbReference>
<evidence type="ECO:0000256" key="1">
    <source>
        <dbReference type="ARBA" id="ARBA00004496"/>
    </source>
</evidence>
<dbReference type="NCBIfam" id="TIGR01509">
    <property type="entry name" value="HAD-SF-IA-v3"/>
    <property type="match status" value="1"/>
</dbReference>
<dbReference type="FunFam" id="1.10.150.240:FF:000010">
    <property type="entry name" value="Beta-phosphoglucomutase"/>
    <property type="match status" value="1"/>
</dbReference>
<comment type="subcellular location">
    <subcellularLocation>
        <location evidence="1">Cytoplasm</location>
    </subcellularLocation>
</comment>
<evidence type="ECO:0000313" key="16">
    <source>
        <dbReference type="EMBL" id="AFH93011.1"/>
    </source>
</evidence>
<feature type="binding site" evidence="13">
    <location>
        <begin position="8"/>
        <end position="10"/>
    </location>
    <ligand>
        <name>substrate</name>
    </ligand>
</feature>
<evidence type="ECO:0000256" key="14">
    <source>
        <dbReference type="PIRSR" id="PIRSR610972-3"/>
    </source>
</evidence>
<dbReference type="InterPro" id="IPR036412">
    <property type="entry name" value="HAD-like_sf"/>
</dbReference>
<evidence type="ECO:0000256" key="7">
    <source>
        <dbReference type="ARBA" id="ARBA00023235"/>
    </source>
</evidence>
<feature type="binding site" evidence="14">
    <location>
        <position position="171"/>
    </location>
    <ligand>
        <name>Mg(2+)</name>
        <dbReference type="ChEBI" id="CHEBI:18420"/>
    </ligand>
</feature>
<gene>
    <name evidence="16" type="ordered locus">S70_05680</name>
</gene>
<dbReference type="RefSeq" id="WP_014656636.1">
    <property type="nucleotide sequence ID" value="NC_017731.1"/>
</dbReference>
<comment type="catalytic activity">
    <reaction evidence="9">
        <text>beta-D-glucose 1-phosphate = beta-D-glucose 6-phosphate</text>
        <dbReference type="Rhea" id="RHEA:20113"/>
        <dbReference type="ChEBI" id="CHEBI:57684"/>
        <dbReference type="ChEBI" id="CHEBI:58247"/>
        <dbReference type="EC" id="5.4.2.6"/>
    </reaction>
</comment>
<dbReference type="GO" id="GO:0005737">
    <property type="term" value="C:cytoplasm"/>
    <property type="evidence" value="ECO:0007669"/>
    <property type="project" value="UniProtKB-SubCell"/>
</dbReference>
<comment type="similarity">
    <text evidence="2">Belongs to the HAD-like hydrolase superfamily. CbbY/CbbZ/Gph/YieH family.</text>
</comment>